<dbReference type="PANTHER" id="PTHR13847:SF287">
    <property type="entry name" value="FAD-DEPENDENT OXIDOREDUCTASE DOMAIN-CONTAINING PROTEIN 1"/>
    <property type="match status" value="1"/>
</dbReference>
<dbReference type="Gene3D" id="3.30.9.10">
    <property type="entry name" value="D-Amino Acid Oxidase, subunit A, domain 2"/>
    <property type="match status" value="1"/>
</dbReference>
<dbReference type="Pfam" id="PF01266">
    <property type="entry name" value="DAO"/>
    <property type="match status" value="1"/>
</dbReference>
<dbReference type="GO" id="GO:0016491">
    <property type="term" value="F:oxidoreductase activity"/>
    <property type="evidence" value="ECO:0007669"/>
    <property type="project" value="UniProtKB-KW"/>
</dbReference>
<gene>
    <name evidence="3" type="ORF">H0A72_00625</name>
</gene>
<evidence type="ECO:0000259" key="2">
    <source>
        <dbReference type="Pfam" id="PF01266"/>
    </source>
</evidence>
<keyword evidence="1" id="KW-0560">Oxidoreductase</keyword>
<organism evidence="3 4">
    <name type="scientific">Parapusillimonas granuli</name>
    <dbReference type="NCBI Taxonomy" id="380911"/>
    <lineage>
        <taxon>Bacteria</taxon>
        <taxon>Pseudomonadati</taxon>
        <taxon>Pseudomonadota</taxon>
        <taxon>Betaproteobacteria</taxon>
        <taxon>Burkholderiales</taxon>
        <taxon>Alcaligenaceae</taxon>
        <taxon>Parapusillimonas</taxon>
    </lineage>
</organism>
<feature type="domain" description="FAD dependent oxidoreductase" evidence="2">
    <location>
        <begin position="9"/>
        <end position="361"/>
    </location>
</feature>
<dbReference type="Proteomes" id="UP000559809">
    <property type="component" value="Unassembled WGS sequence"/>
</dbReference>
<dbReference type="SUPFAM" id="SSF51905">
    <property type="entry name" value="FAD/NAD(P)-binding domain"/>
    <property type="match status" value="1"/>
</dbReference>
<reference evidence="3 4" key="1">
    <citation type="submission" date="2020-07" db="EMBL/GenBank/DDBJ databases">
        <title>Taxonomic revisions and descriptions of new bacterial species based on genomic comparisons in the high-G+C-content subgroup of the family Alcaligenaceae.</title>
        <authorList>
            <person name="Szabo A."/>
            <person name="Felfoldi T."/>
        </authorList>
    </citation>
    <scope>NUCLEOTIDE SEQUENCE [LARGE SCALE GENOMIC DNA]</scope>
    <source>
        <strain evidence="3 4">LMG 24012</strain>
    </source>
</reference>
<sequence>MNTTQKKFDVAVIGGGVIGSAVAYFLLKQDPQLSVCVMEPDPTYEYASALRSSGGCRVQFTGEENIAMSLFSIDFIKNFERTMSTGKHPAHVDWVEGGYLFIVPPEHAAQLEKNAAFQRSQGATVELLSPSELKDRFPAMHVGDLGAGAHTPHDGWCDPNGLLWGFRHKAVDLGAVYIAARVVGAETSGVKAVSVRLDDGATVRADAFVNATGAWSGDVAKMFGMNLPVSPMRRFEHYFTPGTKVGHLPYVKDLSRLAFRSEGQGYSGGLVDGSAARGYNFEVDHDYFENVVWPAVAHRFPAFEAAKCHRTWSGLYEVNELDGNAVIGAWNSRLPNLYTVAGFSGHGMMHAPAAGLAIAELIVKGRYETLDLTRLGYERVENNRPYPELGIL</sequence>
<evidence type="ECO:0000256" key="1">
    <source>
        <dbReference type="ARBA" id="ARBA00023002"/>
    </source>
</evidence>
<dbReference type="PANTHER" id="PTHR13847">
    <property type="entry name" value="SARCOSINE DEHYDROGENASE-RELATED"/>
    <property type="match status" value="1"/>
</dbReference>
<dbReference type="InterPro" id="IPR036188">
    <property type="entry name" value="FAD/NAD-bd_sf"/>
</dbReference>
<dbReference type="AlphaFoldDB" id="A0A853G059"/>
<dbReference type="InterPro" id="IPR006076">
    <property type="entry name" value="FAD-dep_OxRdtase"/>
</dbReference>
<proteinExistence type="predicted"/>
<dbReference type="RefSeq" id="WP_180152872.1">
    <property type="nucleotide sequence ID" value="NZ_JACCEM010000001.1"/>
</dbReference>
<protein>
    <submittedName>
        <fullName evidence="3">FAD-binding oxidoreductase</fullName>
    </submittedName>
</protein>
<keyword evidence="4" id="KW-1185">Reference proteome</keyword>
<evidence type="ECO:0000313" key="3">
    <source>
        <dbReference type="EMBL" id="NYT47806.1"/>
    </source>
</evidence>
<dbReference type="GO" id="GO:0005737">
    <property type="term" value="C:cytoplasm"/>
    <property type="evidence" value="ECO:0007669"/>
    <property type="project" value="TreeGrafter"/>
</dbReference>
<evidence type="ECO:0000313" key="4">
    <source>
        <dbReference type="Proteomes" id="UP000559809"/>
    </source>
</evidence>
<accession>A0A853G059</accession>
<comment type="caution">
    <text evidence="3">The sequence shown here is derived from an EMBL/GenBank/DDBJ whole genome shotgun (WGS) entry which is preliminary data.</text>
</comment>
<name>A0A853G059_9BURK</name>
<dbReference type="EMBL" id="JACCEM010000001">
    <property type="protein sequence ID" value="NYT47806.1"/>
    <property type="molecule type" value="Genomic_DNA"/>
</dbReference>
<dbReference type="GO" id="GO:0032981">
    <property type="term" value="P:mitochondrial respiratory chain complex I assembly"/>
    <property type="evidence" value="ECO:0007669"/>
    <property type="project" value="TreeGrafter"/>
</dbReference>
<dbReference type="Gene3D" id="3.50.50.60">
    <property type="entry name" value="FAD/NAD(P)-binding domain"/>
    <property type="match status" value="1"/>
</dbReference>